<dbReference type="InterPro" id="IPR001650">
    <property type="entry name" value="Helicase_C-like"/>
</dbReference>
<dbReference type="NCBIfam" id="TIGR00614">
    <property type="entry name" value="recQ_fam"/>
    <property type="match status" value="1"/>
</dbReference>
<dbReference type="InterPro" id="IPR002464">
    <property type="entry name" value="DNA/RNA_helicase_DEAH_CS"/>
</dbReference>
<keyword evidence="11" id="KW-1185">Reference proteome</keyword>
<dbReference type="RefSeq" id="WP_275116605.1">
    <property type="nucleotide sequence ID" value="NZ_JAOTPO010000001.1"/>
</dbReference>
<dbReference type="PROSITE" id="PS51192">
    <property type="entry name" value="HELICASE_ATP_BIND_1"/>
    <property type="match status" value="1"/>
</dbReference>
<dbReference type="InterPro" id="IPR027417">
    <property type="entry name" value="P-loop_NTPase"/>
</dbReference>
<dbReference type="InterPro" id="IPR032284">
    <property type="entry name" value="RecQ_Zn-bd"/>
</dbReference>
<evidence type="ECO:0000256" key="1">
    <source>
        <dbReference type="ARBA" id="ARBA00022741"/>
    </source>
</evidence>
<dbReference type="CDD" id="cd17920">
    <property type="entry name" value="DEXHc_RecQ"/>
    <property type="match status" value="1"/>
</dbReference>
<dbReference type="PROSITE" id="PS00690">
    <property type="entry name" value="DEAH_ATP_HELICASE"/>
    <property type="match status" value="1"/>
</dbReference>
<evidence type="ECO:0000259" key="9">
    <source>
        <dbReference type="PROSITE" id="PS51194"/>
    </source>
</evidence>
<dbReference type="PROSITE" id="PS51194">
    <property type="entry name" value="HELICASE_CTER"/>
    <property type="match status" value="1"/>
</dbReference>
<evidence type="ECO:0000313" key="11">
    <source>
        <dbReference type="Proteomes" id="UP001148125"/>
    </source>
</evidence>
<protein>
    <recommendedName>
        <fullName evidence="6">ATP-dependent DNA helicase RecQ</fullName>
    </recommendedName>
    <alternativeName>
        <fullName evidence="7">DNA 3'-5' helicase RecQ</fullName>
    </alternativeName>
</protein>
<dbReference type="InterPro" id="IPR004589">
    <property type="entry name" value="DNA_helicase_ATP-dep_RecQ"/>
</dbReference>
<evidence type="ECO:0000256" key="7">
    <source>
        <dbReference type="ARBA" id="ARBA00044550"/>
    </source>
</evidence>
<dbReference type="CDD" id="cd18794">
    <property type="entry name" value="SF2_C_RecQ"/>
    <property type="match status" value="1"/>
</dbReference>
<keyword evidence="2" id="KW-0378">Hydrolase</keyword>
<dbReference type="InterPro" id="IPR014001">
    <property type="entry name" value="Helicase_ATP-bd"/>
</dbReference>
<proteinExistence type="predicted"/>
<dbReference type="PANTHER" id="PTHR13710">
    <property type="entry name" value="DNA HELICASE RECQ FAMILY MEMBER"/>
    <property type="match status" value="1"/>
</dbReference>
<dbReference type="SUPFAM" id="SSF52540">
    <property type="entry name" value="P-loop containing nucleoside triphosphate hydrolases"/>
    <property type="match status" value="1"/>
</dbReference>
<reference evidence="10" key="1">
    <citation type="submission" date="2024-05" db="EMBL/GenBank/DDBJ databases">
        <title>Alkalihalobacillus sp. strain MEB203 novel alkaliphilic bacterium from Lonar Lake, India.</title>
        <authorList>
            <person name="Joshi A."/>
            <person name="Thite S."/>
            <person name="Mengade P."/>
        </authorList>
    </citation>
    <scope>NUCLEOTIDE SEQUENCE</scope>
    <source>
        <strain evidence="10">MEB 203</strain>
    </source>
</reference>
<dbReference type="SMART" id="SM00490">
    <property type="entry name" value="HELICc"/>
    <property type="match status" value="1"/>
</dbReference>
<feature type="domain" description="Helicase ATP-binding" evidence="8">
    <location>
        <begin position="24"/>
        <end position="191"/>
    </location>
</feature>
<dbReference type="SMART" id="SM00487">
    <property type="entry name" value="DEXDc"/>
    <property type="match status" value="1"/>
</dbReference>
<dbReference type="PANTHER" id="PTHR13710:SF84">
    <property type="entry name" value="ATP-DEPENDENT DNA HELICASE RECS-RELATED"/>
    <property type="match status" value="1"/>
</dbReference>
<evidence type="ECO:0000256" key="5">
    <source>
        <dbReference type="ARBA" id="ARBA00023125"/>
    </source>
</evidence>
<feature type="domain" description="Helicase C-terminal" evidence="9">
    <location>
        <begin position="215"/>
        <end position="365"/>
    </location>
</feature>
<dbReference type="Pfam" id="PF16124">
    <property type="entry name" value="RecQ_Zn_bind"/>
    <property type="match status" value="1"/>
</dbReference>
<dbReference type="EMBL" id="JAOTPO010000001">
    <property type="protein sequence ID" value="MDE5411977.1"/>
    <property type="molecule type" value="Genomic_DNA"/>
</dbReference>
<evidence type="ECO:0000256" key="2">
    <source>
        <dbReference type="ARBA" id="ARBA00022801"/>
    </source>
</evidence>
<keyword evidence="5" id="KW-0238">DNA-binding</keyword>
<accession>A0ABT5V9G5</accession>
<gene>
    <name evidence="10" type="ORF">N7Z68_01090</name>
</gene>
<dbReference type="Pfam" id="PF00271">
    <property type="entry name" value="Helicase_C"/>
    <property type="match status" value="1"/>
</dbReference>
<dbReference type="Gene3D" id="3.40.50.300">
    <property type="entry name" value="P-loop containing nucleotide triphosphate hydrolases"/>
    <property type="match status" value="2"/>
</dbReference>
<evidence type="ECO:0000259" key="8">
    <source>
        <dbReference type="PROSITE" id="PS51192"/>
    </source>
</evidence>
<evidence type="ECO:0000256" key="6">
    <source>
        <dbReference type="ARBA" id="ARBA00044535"/>
    </source>
</evidence>
<dbReference type="Pfam" id="PF00270">
    <property type="entry name" value="DEAD"/>
    <property type="match status" value="1"/>
</dbReference>
<evidence type="ECO:0000256" key="3">
    <source>
        <dbReference type="ARBA" id="ARBA00022806"/>
    </source>
</evidence>
<comment type="caution">
    <text evidence="10">The sequence shown here is derived from an EMBL/GenBank/DDBJ whole genome shotgun (WGS) entry which is preliminary data.</text>
</comment>
<name>A0ABT5V9G5_9BACI</name>
<dbReference type="GO" id="GO:0004386">
    <property type="term" value="F:helicase activity"/>
    <property type="evidence" value="ECO:0007669"/>
    <property type="project" value="UniProtKB-KW"/>
</dbReference>
<keyword evidence="4" id="KW-0067">ATP-binding</keyword>
<dbReference type="InterPro" id="IPR011545">
    <property type="entry name" value="DEAD/DEAH_box_helicase_dom"/>
</dbReference>
<keyword evidence="1" id="KW-0547">Nucleotide-binding</keyword>
<evidence type="ECO:0000256" key="4">
    <source>
        <dbReference type="ARBA" id="ARBA00022840"/>
    </source>
</evidence>
<organism evidence="10 11">
    <name type="scientific">Alkalihalobacterium chitinilyticum</name>
    <dbReference type="NCBI Taxonomy" id="2980103"/>
    <lineage>
        <taxon>Bacteria</taxon>
        <taxon>Bacillati</taxon>
        <taxon>Bacillota</taxon>
        <taxon>Bacilli</taxon>
        <taxon>Bacillales</taxon>
        <taxon>Bacillaceae</taxon>
        <taxon>Alkalihalobacterium</taxon>
    </lineage>
</organism>
<evidence type="ECO:0000313" key="10">
    <source>
        <dbReference type="EMBL" id="MDE5411977.1"/>
    </source>
</evidence>
<keyword evidence="3 10" id="KW-0347">Helicase</keyword>
<dbReference type="Gene3D" id="1.10.10.10">
    <property type="entry name" value="Winged helix-like DNA-binding domain superfamily/Winged helix DNA-binding domain"/>
    <property type="match status" value="1"/>
</dbReference>
<dbReference type="InterPro" id="IPR036388">
    <property type="entry name" value="WH-like_DNA-bd_sf"/>
</dbReference>
<sequence length="506" mass="57986">MDLEKELCNHFGYSTFRLGQREVIQSLLNRENVLAMLPTGTGKSICFQLPALLLPGTAVVVSPLLSLMEDQVQQLKSQGIKKVTAINSFLSFHERKKAIDTIDSYDIVYISPESLMSQTIMDALSSIKISLFVIDEAHCISQWGHDFRTDYLKLGDVWEQLSCPPCLAITATATKEVQKDIVAQLRLPDVTSHIFSVHRPNIAIQVEKYNDVDEKLTELLNWVNKLNGPGLIYASSRIWAENLAARIQSEGTQNVAYYHGGLENDDRLLIQQQFINGQLDVICCTNAFGMGINKNNVRYVIHFHFPQHMEAYLQEIGRAGRDGQNSLALLLYSDDDRHLPLSLIEHELPNKKQLQAVNRYLEMLASSGLSLTSDDEIQIQVQMGLTEGAWRILYYHLQLQNVIHLGNVNKQVLPYAMKFIERKVESRLEEKFQKVQEMINFIECNSCKRAYYLSYFEEKLDQKPINCCDYCGLSLEDYMKNNSTQTKKLNNLLPWQDELKRIFHQL</sequence>
<dbReference type="Proteomes" id="UP001148125">
    <property type="component" value="Unassembled WGS sequence"/>
</dbReference>